<organism evidence="2">
    <name type="scientific">uncultured Friedmanniella sp</name>
    <dbReference type="NCBI Taxonomy" id="335381"/>
    <lineage>
        <taxon>Bacteria</taxon>
        <taxon>Bacillati</taxon>
        <taxon>Actinomycetota</taxon>
        <taxon>Actinomycetes</taxon>
        <taxon>Propionibacteriales</taxon>
        <taxon>Nocardioidaceae</taxon>
        <taxon>Friedmanniella</taxon>
        <taxon>environmental samples</taxon>
    </lineage>
</organism>
<proteinExistence type="predicted"/>
<gene>
    <name evidence="2" type="ORF">AVDCRST_MAG48-2350</name>
</gene>
<evidence type="ECO:0000256" key="1">
    <source>
        <dbReference type="SAM" id="MobiDB-lite"/>
    </source>
</evidence>
<dbReference type="EMBL" id="CADCTS010000339">
    <property type="protein sequence ID" value="CAA9315887.1"/>
    <property type="molecule type" value="Genomic_DNA"/>
</dbReference>
<protein>
    <submittedName>
        <fullName evidence="2">Uncharacterized protein</fullName>
    </submittedName>
</protein>
<reference evidence="2" key="1">
    <citation type="submission" date="2020-02" db="EMBL/GenBank/DDBJ databases">
        <authorList>
            <person name="Meier V. D."/>
        </authorList>
    </citation>
    <scope>NUCLEOTIDE SEQUENCE</scope>
    <source>
        <strain evidence="2">AVDCRST_MAG48</strain>
    </source>
</reference>
<feature type="non-terminal residue" evidence="2">
    <location>
        <position position="1"/>
    </location>
</feature>
<feature type="region of interest" description="Disordered" evidence="1">
    <location>
        <begin position="1"/>
        <end position="33"/>
    </location>
</feature>
<name>A0A6J4KV50_9ACTN</name>
<evidence type="ECO:0000313" key="2">
    <source>
        <dbReference type="EMBL" id="CAA9315887.1"/>
    </source>
</evidence>
<dbReference type="AlphaFoldDB" id="A0A6J4KV50"/>
<sequence length="33" mass="3343">GRHGCAAALPRRGPGRAPRPPGRAVRAGRAPSL</sequence>
<feature type="non-terminal residue" evidence="2">
    <location>
        <position position="33"/>
    </location>
</feature>
<accession>A0A6J4KV50</accession>